<reference evidence="4" key="1">
    <citation type="submission" date="2015-07" db="EMBL/GenBank/DDBJ databases">
        <title>Complete sequences of IncU plasmids harbouring quinolone resistance genes qnrS2 and aac(6')-Ib-cr in Aeromonas spp. from ornamental fish.</title>
        <authorList>
            <person name="Dolejska M."/>
            <person name="Dobiasova H."/>
        </authorList>
    </citation>
    <scope>NUCLEOTIDE SEQUENCE</scope>
    <source>
        <strain evidence="4">ASCH21</strain>
        <plasmid evidence="4">pASCH21</plasmid>
    </source>
</reference>
<dbReference type="GO" id="GO:0003697">
    <property type="term" value="F:single-stranded DNA binding"/>
    <property type="evidence" value="ECO:0007669"/>
    <property type="project" value="InterPro"/>
</dbReference>
<evidence type="ECO:0000313" key="4">
    <source>
        <dbReference type="EMBL" id="ALG88024.1"/>
    </source>
</evidence>
<keyword evidence="4" id="KW-0614">Plasmid</keyword>
<organism evidence="4">
    <name type="scientific">Aeromonas sobria</name>
    <dbReference type="NCBI Taxonomy" id="646"/>
    <lineage>
        <taxon>Bacteria</taxon>
        <taxon>Pseudomonadati</taxon>
        <taxon>Pseudomonadota</taxon>
        <taxon>Gammaproteobacteria</taxon>
        <taxon>Aeromonadales</taxon>
        <taxon>Aeromonadaceae</taxon>
        <taxon>Aeromonas</taxon>
    </lineage>
</organism>
<dbReference type="InterPro" id="IPR013610">
    <property type="entry name" value="ArdC_N"/>
</dbReference>
<dbReference type="Pfam" id="PF08401">
    <property type="entry name" value="ArdcN"/>
    <property type="match status" value="1"/>
</dbReference>
<dbReference type="Pfam" id="PF18818">
    <property type="entry name" value="MPTase-PolyVal"/>
    <property type="match status" value="1"/>
</dbReference>
<feature type="region of interest" description="Disordered" evidence="1">
    <location>
        <begin position="394"/>
        <end position="418"/>
    </location>
</feature>
<name>A0A0N9NA61_AERSO</name>
<proteinExistence type="predicted"/>
<accession>A0A0N9NA61</accession>
<feature type="compositionally biased region" description="Polar residues" evidence="1">
    <location>
        <begin position="408"/>
        <end position="418"/>
    </location>
</feature>
<evidence type="ECO:0000256" key="1">
    <source>
        <dbReference type="SAM" id="MobiDB-lite"/>
    </source>
</evidence>
<protein>
    <submittedName>
        <fullName evidence="4">TraC3</fullName>
    </submittedName>
</protein>
<feature type="domain" description="N-terminal" evidence="2">
    <location>
        <begin position="13"/>
        <end position="122"/>
    </location>
</feature>
<feature type="compositionally biased region" description="Basic and acidic residues" evidence="1">
    <location>
        <begin position="395"/>
        <end position="405"/>
    </location>
</feature>
<evidence type="ECO:0000259" key="2">
    <source>
        <dbReference type="Pfam" id="PF08401"/>
    </source>
</evidence>
<dbReference type="AlphaFoldDB" id="A0A0N9NA61"/>
<sequence>MAKGKESSGEKKPYYELIAETLIKQLEEGTAPWQKPWEPGTSMVPHNPVSGTKYRGGNALWLTMQGRSDPRWMTYKQAQSVNAQVKRGESGTLIQYFKFQDQVPKLDASGKPEIDSDGKKKMITVQLDKPKVFSAVVFNGEQIQGLPPIETEKKDPAWNRHERAEAILTNAGIPISHDQADNAFYLPGKDEIHLPGRDQFATADRYYATALHELGHATGHASRLNRDLSGRFGSESYAKEELRAEIGSLLIGDELEIGHDPGQHAAYVKSWVKVLKEDPKEILRAARDAEAIKDWVIARERESTLTGDNARPPQTQQEDQAVSLAETRKLMEIVANQNKGATLGDSASLALKALGLNETKQVIDVISTLNDLVKHPALAQQVKKAEAELALLKPQHQEQHQEPKATESAATDNKPQTEAFSETRKLMEIVANQNKGAALGESAAVALEGLARNQPDQANDVISNLSDLQKHPALAKQIEKAKAEQEAIRATQGADQGQRIDPISKLPLALAEKLSSRFANEEDRAKFLEKVQARLSDAPQPEIKIREAVATSKEPKAQAEDMER</sequence>
<feature type="domain" description="Polyvalent protein metallopeptidase" evidence="3">
    <location>
        <begin position="162"/>
        <end position="287"/>
    </location>
</feature>
<geneLocation type="plasmid" evidence="4">
    <name>pASCH21</name>
</geneLocation>
<dbReference type="InterPro" id="IPR041459">
    <property type="entry name" value="MPTase-PolyVal"/>
</dbReference>
<dbReference type="RefSeq" id="WP_011191317.1">
    <property type="nucleotide sequence ID" value="NZ_KT315928.1"/>
</dbReference>
<dbReference type="EMBL" id="KT315928">
    <property type="protein sequence ID" value="ALG88024.1"/>
    <property type="molecule type" value="Genomic_DNA"/>
</dbReference>
<evidence type="ECO:0000259" key="3">
    <source>
        <dbReference type="Pfam" id="PF18818"/>
    </source>
</evidence>